<gene>
    <name evidence="1" type="ORF">GCM10010170_100010</name>
</gene>
<name>A0ABN3HW09_9ACTN</name>
<keyword evidence="2" id="KW-1185">Reference proteome</keyword>
<accession>A0ABN3HW09</accession>
<comment type="caution">
    <text evidence="1">The sequence shown here is derived from an EMBL/GenBank/DDBJ whole genome shotgun (WGS) entry which is preliminary data.</text>
</comment>
<reference evidence="1 2" key="1">
    <citation type="journal article" date="2019" name="Int. J. Syst. Evol. Microbiol.">
        <title>The Global Catalogue of Microorganisms (GCM) 10K type strain sequencing project: providing services to taxonomists for standard genome sequencing and annotation.</title>
        <authorList>
            <consortium name="The Broad Institute Genomics Platform"/>
            <consortium name="The Broad Institute Genome Sequencing Center for Infectious Disease"/>
            <person name="Wu L."/>
            <person name="Ma J."/>
        </authorList>
    </citation>
    <scope>NUCLEOTIDE SEQUENCE [LARGE SCALE GENOMIC DNA]</scope>
    <source>
        <strain evidence="1 2">JCM 3272</strain>
    </source>
</reference>
<protein>
    <submittedName>
        <fullName evidence="1">Uncharacterized protein</fullName>
    </submittedName>
</protein>
<evidence type="ECO:0000313" key="1">
    <source>
        <dbReference type="EMBL" id="GAA2388695.1"/>
    </source>
</evidence>
<proteinExistence type="predicted"/>
<organism evidence="1 2">
    <name type="scientific">Dactylosporangium salmoneum</name>
    <dbReference type="NCBI Taxonomy" id="53361"/>
    <lineage>
        <taxon>Bacteria</taxon>
        <taxon>Bacillati</taxon>
        <taxon>Actinomycetota</taxon>
        <taxon>Actinomycetes</taxon>
        <taxon>Micromonosporales</taxon>
        <taxon>Micromonosporaceae</taxon>
        <taxon>Dactylosporangium</taxon>
    </lineage>
</organism>
<dbReference type="RefSeq" id="WP_344619806.1">
    <property type="nucleotide sequence ID" value="NZ_BAAARV010000114.1"/>
</dbReference>
<sequence>MVGDDLAALVGGYVLGQIPPTGVGCDPDRPQRIEALFDLRSRRKEATIAQRVKDALVVTLGCSQLAQVFVPQLRIGVQSFSDRFGAGVKRRSETTLYPRAVISSRSCGVCSTVFPRRCGSMQRRKRSIPAWSPGT</sequence>
<dbReference type="Proteomes" id="UP001501444">
    <property type="component" value="Unassembled WGS sequence"/>
</dbReference>
<evidence type="ECO:0000313" key="2">
    <source>
        <dbReference type="Proteomes" id="UP001501444"/>
    </source>
</evidence>
<dbReference type="EMBL" id="BAAARV010000114">
    <property type="protein sequence ID" value="GAA2388695.1"/>
    <property type="molecule type" value="Genomic_DNA"/>
</dbReference>